<sequence length="131" mass="15337">MDEVKQLLSGRVPITRKAIDKETFIQWLKTLIEMQTVLEFLYVQSAFGPVDKNHRSLISTVKRKELTLGQDLRLYPISPTVRQSCKTSSKPYRVLPVRSIEQRIDSYELFKPRLLSVIEHNEQNPCVHRNE</sequence>
<protein>
    <submittedName>
        <fullName evidence="1 3">Uncharacterized protein</fullName>
    </submittedName>
</protein>
<evidence type="ECO:0000313" key="3">
    <source>
        <dbReference type="WBParaSite" id="ECPE_0000688001-mRNA-1"/>
    </source>
</evidence>
<proteinExistence type="predicted"/>
<reference evidence="3" key="1">
    <citation type="submission" date="2016-06" db="UniProtKB">
        <authorList>
            <consortium name="WormBaseParasite"/>
        </authorList>
    </citation>
    <scope>IDENTIFICATION</scope>
</reference>
<evidence type="ECO:0000313" key="2">
    <source>
        <dbReference type="Proteomes" id="UP000272942"/>
    </source>
</evidence>
<evidence type="ECO:0000313" key="1">
    <source>
        <dbReference type="EMBL" id="VDP79548.1"/>
    </source>
</evidence>
<gene>
    <name evidence="1" type="ORF">ECPE_LOCUS6866</name>
</gene>
<accession>A0A183AIT2</accession>
<organism evidence="3">
    <name type="scientific">Echinostoma caproni</name>
    <dbReference type="NCBI Taxonomy" id="27848"/>
    <lineage>
        <taxon>Eukaryota</taxon>
        <taxon>Metazoa</taxon>
        <taxon>Spiralia</taxon>
        <taxon>Lophotrochozoa</taxon>
        <taxon>Platyhelminthes</taxon>
        <taxon>Trematoda</taxon>
        <taxon>Digenea</taxon>
        <taxon>Plagiorchiida</taxon>
        <taxon>Echinostomata</taxon>
        <taxon>Echinostomatoidea</taxon>
        <taxon>Echinostomatidae</taxon>
        <taxon>Echinostoma</taxon>
    </lineage>
</organism>
<reference evidence="1 2" key="2">
    <citation type="submission" date="2018-11" db="EMBL/GenBank/DDBJ databases">
        <authorList>
            <consortium name="Pathogen Informatics"/>
        </authorList>
    </citation>
    <scope>NUCLEOTIDE SEQUENCE [LARGE SCALE GENOMIC DNA]</scope>
    <source>
        <strain evidence="1 2">Egypt</strain>
    </source>
</reference>
<dbReference type="AlphaFoldDB" id="A0A183AIT2"/>
<dbReference type="WBParaSite" id="ECPE_0000688001-mRNA-1">
    <property type="protein sequence ID" value="ECPE_0000688001-mRNA-1"/>
    <property type="gene ID" value="ECPE_0000688001"/>
</dbReference>
<keyword evidence="2" id="KW-1185">Reference proteome</keyword>
<dbReference type="Proteomes" id="UP000272942">
    <property type="component" value="Unassembled WGS sequence"/>
</dbReference>
<dbReference type="EMBL" id="UZAN01043906">
    <property type="protein sequence ID" value="VDP79548.1"/>
    <property type="molecule type" value="Genomic_DNA"/>
</dbReference>
<name>A0A183AIT2_9TREM</name>